<dbReference type="PRINTS" id="PR01435">
    <property type="entry name" value="NPOXDRDTASE5"/>
</dbReference>
<feature type="transmembrane region" description="Helical" evidence="17">
    <location>
        <begin position="182"/>
        <end position="206"/>
    </location>
</feature>
<keyword evidence="14 17" id="KW-0496">Mitochondrion</keyword>
<evidence type="ECO:0000256" key="12">
    <source>
        <dbReference type="ARBA" id="ARBA00023027"/>
    </source>
</evidence>
<evidence type="ECO:0000259" key="19">
    <source>
        <dbReference type="Pfam" id="PF00662"/>
    </source>
</evidence>
<dbReference type="CTD" id="4540"/>
<comment type="similarity">
    <text evidence="17">Belongs to the complex I subunit 5 family.</text>
</comment>
<dbReference type="Pfam" id="PF00662">
    <property type="entry name" value="Proton_antipo_N"/>
    <property type="match status" value="1"/>
</dbReference>
<dbReference type="PRINTS" id="PR01434">
    <property type="entry name" value="NADHDHGNASE5"/>
</dbReference>
<dbReference type="GeneID" id="38461968"/>
<comment type="subcellular location">
    <subcellularLocation>
        <location evidence="2">Mitochondrion inner membrane</location>
        <topology evidence="2">Multi-pass membrane protein</topology>
    </subcellularLocation>
</comment>
<geneLocation type="mitochondrion" evidence="21"/>
<evidence type="ECO:0000256" key="5">
    <source>
        <dbReference type="ARBA" id="ARBA00022448"/>
    </source>
</evidence>
<dbReference type="InterPro" id="IPR010934">
    <property type="entry name" value="NADH_DH_su5_C"/>
</dbReference>
<evidence type="ECO:0000256" key="4">
    <source>
        <dbReference type="ARBA" id="ARBA00021096"/>
    </source>
</evidence>
<feature type="transmembrane region" description="Helical" evidence="17">
    <location>
        <begin position="218"/>
        <end position="238"/>
    </location>
</feature>
<feature type="transmembrane region" description="Helical" evidence="17">
    <location>
        <begin position="49"/>
        <end position="75"/>
    </location>
</feature>
<dbReference type="PANTHER" id="PTHR42829:SF2">
    <property type="entry name" value="NADH-UBIQUINONE OXIDOREDUCTASE CHAIN 5"/>
    <property type="match status" value="1"/>
</dbReference>
<keyword evidence="12 17" id="KW-0520">NAD</keyword>
<evidence type="ECO:0000256" key="17">
    <source>
        <dbReference type="RuleBase" id="RU003404"/>
    </source>
</evidence>
<evidence type="ECO:0000259" key="20">
    <source>
        <dbReference type="Pfam" id="PF06455"/>
    </source>
</evidence>
<keyword evidence="15 17" id="KW-0472">Membrane</keyword>
<feature type="transmembrane region" description="Helical" evidence="17">
    <location>
        <begin position="87"/>
        <end position="106"/>
    </location>
</feature>
<feature type="transmembrane region" description="Helical" evidence="17">
    <location>
        <begin position="421"/>
        <end position="444"/>
    </location>
</feature>
<feature type="transmembrane region" description="Helical" evidence="17">
    <location>
        <begin position="450"/>
        <end position="475"/>
    </location>
</feature>
<feature type="transmembrane region" description="Helical" evidence="17">
    <location>
        <begin position="381"/>
        <end position="400"/>
    </location>
</feature>
<dbReference type="EMBL" id="MG838887">
    <property type="protein sequence ID" value="AYQ22806.1"/>
    <property type="molecule type" value="Genomic_DNA"/>
</dbReference>
<evidence type="ECO:0000256" key="15">
    <source>
        <dbReference type="ARBA" id="ARBA00023136"/>
    </source>
</evidence>
<evidence type="ECO:0000256" key="10">
    <source>
        <dbReference type="ARBA" id="ARBA00022982"/>
    </source>
</evidence>
<evidence type="ECO:0000256" key="2">
    <source>
        <dbReference type="ARBA" id="ARBA00004448"/>
    </source>
</evidence>
<evidence type="ECO:0000259" key="18">
    <source>
        <dbReference type="Pfam" id="PF00361"/>
    </source>
</evidence>
<evidence type="ECO:0000313" key="21">
    <source>
        <dbReference type="EMBL" id="AYQ22806.1"/>
    </source>
</evidence>
<comment type="catalytic activity">
    <reaction evidence="16 17">
        <text>a ubiquinone + NADH + 5 H(+)(in) = a ubiquinol + NAD(+) + 4 H(+)(out)</text>
        <dbReference type="Rhea" id="RHEA:29091"/>
        <dbReference type="Rhea" id="RHEA-COMP:9565"/>
        <dbReference type="Rhea" id="RHEA-COMP:9566"/>
        <dbReference type="ChEBI" id="CHEBI:15378"/>
        <dbReference type="ChEBI" id="CHEBI:16389"/>
        <dbReference type="ChEBI" id="CHEBI:17976"/>
        <dbReference type="ChEBI" id="CHEBI:57540"/>
        <dbReference type="ChEBI" id="CHEBI:57945"/>
        <dbReference type="EC" id="7.1.1.2"/>
    </reaction>
</comment>
<dbReference type="Pfam" id="PF00361">
    <property type="entry name" value="Proton_antipo_M"/>
    <property type="match status" value="1"/>
</dbReference>
<feature type="transmembrane region" description="Helical" evidence="17">
    <location>
        <begin position="7"/>
        <end position="29"/>
    </location>
</feature>
<evidence type="ECO:0000256" key="1">
    <source>
        <dbReference type="ARBA" id="ARBA00003257"/>
    </source>
</evidence>
<dbReference type="InterPro" id="IPR003945">
    <property type="entry name" value="NU5C-like"/>
</dbReference>
<feature type="domain" description="NADH-Ubiquinone oxidoreductase (complex I) chain 5 N-terminal" evidence="19">
    <location>
        <begin position="43"/>
        <end position="90"/>
    </location>
</feature>
<dbReference type="GO" id="GO:0042773">
    <property type="term" value="P:ATP synthesis coupled electron transport"/>
    <property type="evidence" value="ECO:0007669"/>
    <property type="project" value="InterPro"/>
</dbReference>
<evidence type="ECO:0000256" key="11">
    <source>
        <dbReference type="ARBA" id="ARBA00022989"/>
    </source>
</evidence>
<dbReference type="PANTHER" id="PTHR42829">
    <property type="entry name" value="NADH-UBIQUINONE OXIDOREDUCTASE CHAIN 5"/>
    <property type="match status" value="1"/>
</dbReference>
<keyword evidence="11 17" id="KW-1133">Transmembrane helix</keyword>
<evidence type="ECO:0000256" key="3">
    <source>
        <dbReference type="ARBA" id="ARBA00012944"/>
    </source>
</evidence>
<protein>
    <recommendedName>
        <fullName evidence="4 17">NADH-ubiquinone oxidoreductase chain 5</fullName>
        <ecNumber evidence="3 17">7.1.1.2</ecNumber>
    </recommendedName>
</protein>
<organism evidence="21">
    <name type="scientific">Clemelis pullata</name>
    <dbReference type="NCBI Taxonomy" id="1918223"/>
    <lineage>
        <taxon>Eukaryota</taxon>
        <taxon>Metazoa</taxon>
        <taxon>Ecdysozoa</taxon>
        <taxon>Arthropoda</taxon>
        <taxon>Hexapoda</taxon>
        <taxon>Insecta</taxon>
        <taxon>Pterygota</taxon>
        <taxon>Neoptera</taxon>
        <taxon>Endopterygota</taxon>
        <taxon>Diptera</taxon>
        <taxon>Brachycera</taxon>
        <taxon>Muscomorpha</taxon>
        <taxon>Oestroidea</taxon>
        <taxon>Tachinidae</taxon>
        <taxon>Exoristinae</taxon>
        <taxon>Goniini</taxon>
        <taxon>Clemelis</taxon>
    </lineage>
</organism>
<keyword evidence="8" id="KW-0999">Mitochondrion inner membrane</keyword>
<evidence type="ECO:0000256" key="9">
    <source>
        <dbReference type="ARBA" id="ARBA00022967"/>
    </source>
</evidence>
<dbReference type="GO" id="GO:0008137">
    <property type="term" value="F:NADH dehydrogenase (ubiquinone) activity"/>
    <property type="evidence" value="ECO:0007669"/>
    <property type="project" value="UniProtKB-EC"/>
</dbReference>
<feature type="transmembrane region" description="Helical" evidence="17">
    <location>
        <begin position="559"/>
        <end position="577"/>
    </location>
</feature>
<feature type="transmembrane region" description="Helical" evidence="17">
    <location>
        <begin position="340"/>
        <end position="361"/>
    </location>
</feature>
<dbReference type="InterPro" id="IPR001516">
    <property type="entry name" value="Proton_antipo_N"/>
</dbReference>
<feature type="domain" description="NADH dehydrogenase subunit 5 C-terminal" evidence="20">
    <location>
        <begin position="394"/>
        <end position="575"/>
    </location>
</feature>
<keyword evidence="6" id="KW-0679">Respiratory chain</keyword>
<feature type="domain" description="NADH:quinone oxidoreductase/Mrp antiporter transmembrane" evidence="18">
    <location>
        <begin position="107"/>
        <end position="390"/>
    </location>
</feature>
<feature type="transmembrane region" description="Helical" evidence="17">
    <location>
        <begin position="273"/>
        <end position="291"/>
    </location>
</feature>
<feature type="transmembrane region" description="Helical" evidence="17">
    <location>
        <begin position="487"/>
        <end position="511"/>
    </location>
</feature>
<feature type="transmembrane region" description="Helical" evidence="17">
    <location>
        <begin position="152"/>
        <end position="170"/>
    </location>
</feature>
<proteinExistence type="inferred from homology"/>
<keyword evidence="10" id="KW-0249">Electron transport</keyword>
<reference evidence="21" key="1">
    <citation type="submission" date="2018-01" db="EMBL/GenBank/DDBJ databases">
        <title>The complete mitochondrial genome of Clemelis pullata (Diptera: Tachinidae).</title>
        <authorList>
            <person name="Han H."/>
            <person name="Gao S."/>
            <person name="Liu A."/>
            <person name="Xu L."/>
            <person name="Tan Y."/>
            <person name="Li Y."/>
        </authorList>
    </citation>
    <scope>NUCLEOTIDE SEQUENCE</scope>
</reference>
<evidence type="ECO:0000256" key="14">
    <source>
        <dbReference type="ARBA" id="ARBA00023128"/>
    </source>
</evidence>
<evidence type="ECO:0000256" key="7">
    <source>
        <dbReference type="ARBA" id="ARBA00022692"/>
    </source>
</evidence>
<keyword evidence="9" id="KW-1278">Translocase</keyword>
<sequence length="578" mass="65923">MKNLSICLISFISLFFLSLSLFILGISFIMNDYSIFIEWEVVSYNSMNIVMTLLFDWMSLIFMSFVLMISSLVIFYSKEYMSVDYKINRFIMLVLMFVTSMMLLIISPNLISILLGWDGLGLVSYCLVIYFQNVKSFNAGMLTALSNRIGDVALLLAIAWMLNYGSWNYVFYLEFMKNNHEMMIICSLVVLAAMTKSAQIPFSSWLPAAMAAPTPVSALVHSSTLVTAGVYLLIRFNILLVDNMMGNILLLLGNLTMFMSGLGANYEFDLKKIIALSTLSQLGLMMSILAMGNYKLAFFHLLTHALFKALLFMCAGAIIHNMNNNQDIRLMGGLSLMMPLTSSCFNVANLALCGMPFLSGFYSKDLILEMVSFSNINNFSFFLYFFSTGLTVCYSFRLVYYSMSGDCNFSSLNLLNDESWIMLKSMIMLLLLSIFGGSMLNWLIFSSPMIIILPLYLKLITLIVCILGGLSGYLISKVNLFFINKSFNNYNFSYFLGSMWFMPYISTYGIINNLLMMGMMVVKSFDQGWSEYFGGQKLYYNLVKNSQLNQNLQNNNLKIYLLSFIFWMMIIYMLMIYF</sequence>
<dbReference type="EC" id="7.1.1.2" evidence="3 17"/>
<name>A0A3G3G4N1_9MUSC</name>
<dbReference type="InterPro" id="IPR001750">
    <property type="entry name" value="ND/Mrp_TM"/>
</dbReference>
<evidence type="ECO:0000256" key="6">
    <source>
        <dbReference type="ARBA" id="ARBA00022660"/>
    </source>
</evidence>
<comment type="function">
    <text evidence="1">Core subunit of the mitochondrial membrane respiratory chain NADH dehydrogenase (Complex I) that is believed to belong to the minimal assembly required for catalysis. Complex I functions in the transfer of electrons from NADH to the respiratory chain. The immediate electron acceptor for the enzyme is believed to be ubiquinone.</text>
</comment>
<dbReference type="GO" id="GO:0015990">
    <property type="term" value="P:electron transport coupled proton transport"/>
    <property type="evidence" value="ECO:0007669"/>
    <property type="project" value="TreeGrafter"/>
</dbReference>
<evidence type="ECO:0000256" key="8">
    <source>
        <dbReference type="ARBA" id="ARBA00022792"/>
    </source>
</evidence>
<keyword evidence="5 17" id="KW-0813">Transport</keyword>
<feature type="transmembrane region" description="Helical" evidence="17">
    <location>
        <begin position="297"/>
        <end position="319"/>
    </location>
</feature>
<dbReference type="AlphaFoldDB" id="A0A3G3G4N1"/>
<evidence type="ECO:0000256" key="16">
    <source>
        <dbReference type="ARBA" id="ARBA00049551"/>
    </source>
</evidence>
<gene>
    <name evidence="21" type="primary">ND5</name>
</gene>
<keyword evidence="13 17" id="KW-0830">Ubiquinone</keyword>
<dbReference type="Pfam" id="PF06455">
    <property type="entry name" value="NADH5_C"/>
    <property type="match status" value="1"/>
</dbReference>
<dbReference type="GO" id="GO:0003954">
    <property type="term" value="F:NADH dehydrogenase activity"/>
    <property type="evidence" value="ECO:0007669"/>
    <property type="project" value="TreeGrafter"/>
</dbReference>
<feature type="transmembrane region" description="Helical" evidence="17">
    <location>
        <begin position="244"/>
        <end position="266"/>
    </location>
</feature>
<dbReference type="GO" id="GO:0005743">
    <property type="term" value="C:mitochondrial inner membrane"/>
    <property type="evidence" value="ECO:0007669"/>
    <property type="project" value="UniProtKB-SubCell"/>
</dbReference>
<evidence type="ECO:0000256" key="13">
    <source>
        <dbReference type="ARBA" id="ARBA00023075"/>
    </source>
</evidence>
<dbReference type="RefSeq" id="YP_009540718.1">
    <property type="nucleotide sequence ID" value="NC_039963.1"/>
</dbReference>
<keyword evidence="7 17" id="KW-0812">Transmembrane</keyword>
<comment type="function">
    <text evidence="17">Core subunit of the mitochondrial membrane respiratory chain NADH dehydrogenase (Complex I) which catalyzes electron transfer from NADH through the respiratory chain, using ubiquinone as an electron acceptor. Essential for the catalytic activity and assembly of complex I.</text>
</comment>
<accession>A0A3G3G4N1</accession>